<name>A0A7J8FRU5_MOLMO</name>
<dbReference type="AlphaFoldDB" id="A0A7J8FRU5"/>
<comment type="caution">
    <text evidence="1">The sequence shown here is derived from an EMBL/GenBank/DDBJ whole genome shotgun (WGS) entry which is preliminary data.</text>
</comment>
<protein>
    <submittedName>
        <fullName evidence="1">Uncharacterized protein</fullName>
    </submittedName>
</protein>
<sequence>MFSTVLAVALCFILGRPCRLFICLATLSGLLCTIPHTVRLAGHCVPHTVRLAGHCVYTSRTWRHRNSRNTILSNPQFTRKLLEETYLKILVILVLLKFIKQAWCRALLDGALLMLQAYLQSH</sequence>
<reference evidence="1 2" key="1">
    <citation type="journal article" date="2020" name="Nature">
        <title>Six reference-quality genomes reveal evolution of bat adaptations.</title>
        <authorList>
            <person name="Jebb D."/>
            <person name="Huang Z."/>
            <person name="Pippel M."/>
            <person name="Hughes G.M."/>
            <person name="Lavrichenko K."/>
            <person name="Devanna P."/>
            <person name="Winkler S."/>
            <person name="Jermiin L.S."/>
            <person name="Skirmuntt E.C."/>
            <person name="Katzourakis A."/>
            <person name="Burkitt-Gray L."/>
            <person name="Ray D.A."/>
            <person name="Sullivan K.A.M."/>
            <person name="Roscito J.G."/>
            <person name="Kirilenko B.M."/>
            <person name="Davalos L.M."/>
            <person name="Corthals A.P."/>
            <person name="Power M.L."/>
            <person name="Jones G."/>
            <person name="Ransome R.D."/>
            <person name="Dechmann D.K.N."/>
            <person name="Locatelli A.G."/>
            <person name="Puechmaille S.J."/>
            <person name="Fedrigo O."/>
            <person name="Jarvis E.D."/>
            <person name="Hiller M."/>
            <person name="Vernes S.C."/>
            <person name="Myers E.W."/>
            <person name="Teeling E.C."/>
        </authorList>
    </citation>
    <scope>NUCLEOTIDE SEQUENCE [LARGE SCALE GENOMIC DNA]</scope>
    <source>
        <strain evidence="1">MMolMol1</strain>
        <tissue evidence="1">Muscle</tissue>
    </source>
</reference>
<keyword evidence="2" id="KW-1185">Reference proteome</keyword>
<gene>
    <name evidence="1" type="ORF">HJG59_008312</name>
</gene>
<evidence type="ECO:0000313" key="1">
    <source>
        <dbReference type="EMBL" id="KAF6450418.1"/>
    </source>
</evidence>
<proteinExistence type="predicted"/>
<dbReference type="Proteomes" id="UP000550707">
    <property type="component" value="Unassembled WGS sequence"/>
</dbReference>
<organism evidence="1 2">
    <name type="scientific">Molossus molossus</name>
    <name type="common">Pallas' mastiff bat</name>
    <name type="synonym">Vespertilio molossus</name>
    <dbReference type="NCBI Taxonomy" id="27622"/>
    <lineage>
        <taxon>Eukaryota</taxon>
        <taxon>Metazoa</taxon>
        <taxon>Chordata</taxon>
        <taxon>Craniata</taxon>
        <taxon>Vertebrata</taxon>
        <taxon>Euteleostomi</taxon>
        <taxon>Mammalia</taxon>
        <taxon>Eutheria</taxon>
        <taxon>Laurasiatheria</taxon>
        <taxon>Chiroptera</taxon>
        <taxon>Yangochiroptera</taxon>
        <taxon>Molossidae</taxon>
        <taxon>Molossus</taxon>
    </lineage>
</organism>
<dbReference type="InParanoid" id="A0A7J8FRU5"/>
<accession>A0A7J8FRU5</accession>
<evidence type="ECO:0000313" key="2">
    <source>
        <dbReference type="Proteomes" id="UP000550707"/>
    </source>
</evidence>
<dbReference type="EMBL" id="JACASF010000011">
    <property type="protein sequence ID" value="KAF6450418.1"/>
    <property type="molecule type" value="Genomic_DNA"/>
</dbReference>